<reference evidence="1 2" key="1">
    <citation type="journal article" date="2015" name="Genome Announc.">
        <title>Complete Genome Sequence of Spiroplasma litorale TN-1T (DSM 21781), a Bacterium Isolated from a Green-Eyed Horsefly (Tabanus nigrovittatus).</title>
        <authorList>
            <person name="Lo W.S."/>
            <person name="Lai Y.C."/>
            <person name="Lien Y.W."/>
            <person name="Wang T.H."/>
            <person name="Kuo C.H."/>
        </authorList>
    </citation>
    <scope>NUCLEOTIDE SEQUENCE [LARGE SCALE GENOMIC DNA]</scope>
    <source>
        <strain evidence="1 2">TN-1</strain>
    </source>
</reference>
<proteinExistence type="predicted"/>
<evidence type="ECO:0000313" key="2">
    <source>
        <dbReference type="Proteomes" id="UP000067476"/>
    </source>
</evidence>
<dbReference type="Proteomes" id="UP000067476">
    <property type="component" value="Chromosome"/>
</dbReference>
<evidence type="ECO:0000313" key="1">
    <source>
        <dbReference type="EMBL" id="AKX34464.1"/>
    </source>
</evidence>
<dbReference type="OrthoDB" id="391058at2"/>
<sequence length="179" mass="20984">MKKIMALIGIFGCSVNASSYVLSCGESNSNNDGIGGYEEVNSDNLDEMIELHLKKEQEEYPALQEKFDQEKEFKFGKNWWPDTIEKRNELQNFKKNNKTFQDKIKLYADMYVLEYKICQVENGLQKFLDKHGLQESDKDLVSTTKEKLLINIKNFMKENEKTTSNEVKLYFDAIINKYF</sequence>
<dbReference type="AlphaFoldDB" id="A0A0K1W2A8"/>
<keyword evidence="2" id="KW-1185">Reference proteome</keyword>
<protein>
    <submittedName>
        <fullName evidence="1">Uncharacterized protein</fullName>
    </submittedName>
</protein>
<organism evidence="1 2">
    <name type="scientific">Spiroplasma litorale</name>
    <dbReference type="NCBI Taxonomy" id="216942"/>
    <lineage>
        <taxon>Bacteria</taxon>
        <taxon>Bacillati</taxon>
        <taxon>Mycoplasmatota</taxon>
        <taxon>Mollicutes</taxon>
        <taxon>Entomoplasmatales</taxon>
        <taxon>Spiroplasmataceae</taxon>
        <taxon>Spiroplasma</taxon>
    </lineage>
</organism>
<dbReference type="RefSeq" id="WP_075058554.1">
    <property type="nucleotide sequence ID" value="NZ_CP012357.1"/>
</dbReference>
<name>A0A0K1W2A8_9MOLU</name>
<dbReference type="PATRIC" id="fig|216942.3.peg.864"/>
<dbReference type="EMBL" id="CP012357">
    <property type="protein sequence ID" value="AKX34464.1"/>
    <property type="molecule type" value="Genomic_DNA"/>
</dbReference>
<dbReference type="KEGG" id="sll:SLITO_v1c08490"/>
<gene>
    <name evidence="1" type="ORF">SLITO_v1c08490</name>
</gene>
<accession>A0A0K1W2A8</accession>